<dbReference type="Proteomes" id="UP000183794">
    <property type="component" value="Unassembled WGS sequence"/>
</dbReference>
<reference evidence="6 8" key="2">
    <citation type="submission" date="2016-11" db="EMBL/GenBank/DDBJ databases">
        <authorList>
            <person name="Jaros S."/>
            <person name="Januszkiewicz K."/>
            <person name="Wedrychowicz H."/>
        </authorList>
    </citation>
    <scope>NUCLEOTIDE SEQUENCE [LARGE SCALE GENOMIC DNA]</scope>
    <source>
        <strain evidence="6">NVI 5450</strain>
    </source>
</reference>
<gene>
    <name evidence="5" type="ORF">MT2528_0927</name>
    <name evidence="6" type="ORF">NVI5450_0891</name>
</gene>
<keyword evidence="7" id="KW-1185">Reference proteome</keyword>
<dbReference type="RefSeq" id="WP_045109690.1">
    <property type="nucleotide sequence ID" value="NZ_CAWQZC010000052.1"/>
</dbReference>
<evidence type="ECO:0000313" key="8">
    <source>
        <dbReference type="Proteomes" id="UP000183794"/>
    </source>
</evidence>
<dbReference type="SMART" id="SM00448">
    <property type="entry name" value="REC"/>
    <property type="match status" value="1"/>
</dbReference>
<dbReference type="InterPro" id="IPR050595">
    <property type="entry name" value="Bact_response_regulator"/>
</dbReference>
<dbReference type="Gene3D" id="3.40.1550.10">
    <property type="entry name" value="CheC-like"/>
    <property type="match status" value="1"/>
</dbReference>
<evidence type="ECO:0000256" key="3">
    <source>
        <dbReference type="PROSITE-ProRule" id="PRU00169"/>
    </source>
</evidence>
<dbReference type="GO" id="GO:0000160">
    <property type="term" value="P:phosphorelay signal transduction system"/>
    <property type="evidence" value="ECO:0007669"/>
    <property type="project" value="InterPro"/>
</dbReference>
<feature type="modified residue" description="4-aspartylphosphate" evidence="3">
    <location>
        <position position="54"/>
    </location>
</feature>
<dbReference type="EMBL" id="FPLD01000033">
    <property type="protein sequence ID" value="SGY88631.1"/>
    <property type="molecule type" value="Genomic_DNA"/>
</dbReference>
<feature type="domain" description="Response regulatory" evidence="4">
    <location>
        <begin position="4"/>
        <end position="119"/>
    </location>
</feature>
<keyword evidence="2 3" id="KW-0597">Phosphoprotein</keyword>
<dbReference type="PROSITE" id="PS50110">
    <property type="entry name" value="RESPONSE_REGULATORY"/>
    <property type="match status" value="1"/>
</dbReference>
<dbReference type="PANTHER" id="PTHR44591">
    <property type="entry name" value="STRESS RESPONSE REGULATOR PROTEIN 1"/>
    <property type="match status" value="1"/>
</dbReference>
<organism evidence="6 8">
    <name type="scientific">Moritella viscosa</name>
    <dbReference type="NCBI Taxonomy" id="80854"/>
    <lineage>
        <taxon>Bacteria</taxon>
        <taxon>Pseudomonadati</taxon>
        <taxon>Pseudomonadota</taxon>
        <taxon>Gammaproteobacteria</taxon>
        <taxon>Alteromonadales</taxon>
        <taxon>Moritellaceae</taxon>
        <taxon>Moritella</taxon>
    </lineage>
</organism>
<dbReference type="InterPro" id="IPR028976">
    <property type="entry name" value="CheC-like_sf"/>
</dbReference>
<evidence type="ECO:0000256" key="1">
    <source>
        <dbReference type="ARBA" id="ARBA00022500"/>
    </source>
</evidence>
<sequence length="359" mass="39332">MSVSILICDDSNLARKQMARTLPPYWDVDVSFASNGAEGIDAIKAGKGSIVFLDLNMPVMDGYQVLEAIQKEQLNALVIVVSGDIQAEAHQRVIALGALAFIKKPVTSQQIETILINYGIVEKDEFSQTEALLVAQHAAEKRQQDLIQSIPDTLPTLSNEIELPAEFRDALQEVANVAMGQAADLLARLLDVFVLLPVPNVNIFEASELTMALSAASEQASISTVCQGFICSGISGEALLLFHDSSFDDMAKLMGIEHKDSNFQEKEILMDTANILIGAFLQGFSQQLNVSFSQGHPSVLGQHSTIQEMINANNFRKQKTVAIEINYQIEHHDVQCDLLLLFTEKSLPSLLNSLSYLID</sequence>
<dbReference type="Gene3D" id="3.40.50.2300">
    <property type="match status" value="1"/>
</dbReference>
<dbReference type="STRING" id="80854.MVIS_1359"/>
<reference evidence="5 7" key="1">
    <citation type="submission" date="2016-11" db="EMBL/GenBank/DDBJ databases">
        <authorList>
            <person name="Klemetsen T."/>
        </authorList>
    </citation>
    <scope>NUCLEOTIDE SEQUENCE [LARGE SCALE GENOMIC DNA]</scope>
    <source>
        <strain evidence="5">MT 2528</strain>
    </source>
</reference>
<proteinExistence type="predicted"/>
<dbReference type="PATRIC" id="fig|80854.5.peg.1441"/>
<evidence type="ECO:0000313" key="7">
    <source>
        <dbReference type="Proteomes" id="UP000182660"/>
    </source>
</evidence>
<dbReference type="KEGG" id="mvs:MVIS_1359"/>
<dbReference type="CDD" id="cd17910">
    <property type="entry name" value="CheC_ClassII"/>
    <property type="match status" value="1"/>
</dbReference>
<evidence type="ECO:0000259" key="4">
    <source>
        <dbReference type="PROSITE" id="PS50110"/>
    </source>
</evidence>
<keyword evidence="1" id="KW-0145">Chemotaxis</keyword>
<evidence type="ECO:0000313" key="5">
    <source>
        <dbReference type="EMBL" id="SGY85870.1"/>
    </source>
</evidence>
<evidence type="ECO:0000313" key="6">
    <source>
        <dbReference type="EMBL" id="SGY88631.1"/>
    </source>
</evidence>
<dbReference type="PANTHER" id="PTHR44591:SF24">
    <property type="entry name" value="PROTEIN-GLUTAMATE METHYLESTERASE_PROTEIN-GLUTAMINE GLUTAMINASE 1"/>
    <property type="match status" value="1"/>
</dbReference>
<dbReference type="CDD" id="cd17593">
    <property type="entry name" value="REC_CheC-like"/>
    <property type="match status" value="1"/>
</dbReference>
<dbReference type="GO" id="GO:0006935">
    <property type="term" value="P:chemotaxis"/>
    <property type="evidence" value="ECO:0007669"/>
    <property type="project" value="UniProtKB-KW"/>
</dbReference>
<dbReference type="Pfam" id="PF00072">
    <property type="entry name" value="Response_reg"/>
    <property type="match status" value="1"/>
</dbReference>
<dbReference type="OrthoDB" id="281471at2"/>
<dbReference type="HOGENOM" id="CLU_848985_0_0_6"/>
<dbReference type="SUPFAM" id="SSF52172">
    <property type="entry name" value="CheY-like"/>
    <property type="match status" value="1"/>
</dbReference>
<dbReference type="InterPro" id="IPR011006">
    <property type="entry name" value="CheY-like_superfamily"/>
</dbReference>
<dbReference type="EMBL" id="FPLJ01000029">
    <property type="protein sequence ID" value="SGY85870.1"/>
    <property type="molecule type" value="Genomic_DNA"/>
</dbReference>
<dbReference type="SUPFAM" id="SSF103039">
    <property type="entry name" value="CheC-like"/>
    <property type="match status" value="1"/>
</dbReference>
<dbReference type="InterPro" id="IPR001789">
    <property type="entry name" value="Sig_transdc_resp-reg_receiver"/>
</dbReference>
<name>A0A090IBA4_9GAMM</name>
<dbReference type="AlphaFoldDB" id="A0A090IBA4"/>
<dbReference type="GeneID" id="61294672"/>
<accession>A0A090IBA4</accession>
<evidence type="ECO:0000256" key="2">
    <source>
        <dbReference type="ARBA" id="ARBA00022553"/>
    </source>
</evidence>
<protein>
    <submittedName>
        <fullName evidence="6">Response regulator</fullName>
    </submittedName>
</protein>
<dbReference type="Proteomes" id="UP000182660">
    <property type="component" value="Unassembled WGS sequence"/>
</dbReference>